<sequence>MLNITSQKKEILNFPDTTSKARKWVDDLPTGNFGEMTRRIFVCLSDLNKNQLPYTNRIEVTEVIRPFAEMALDNLLKHLQARSFPLPERSRKIFELNQSLLLEMAGSYQLSALDMLTKGKINNKYLLKSIGRSLNYMGRVLINTYGVYIHPREALWRDIHHLYLLACEHEIDKLHITDRSPVEYSCSTIEDYYKHISMLALAKPYTIRLGEINRLDKFFRATLHLVKLHTSPENVGSKYAHIAMLNSDEPPSLMPVAELLNSPTVRLFDIAIIIKQLKQFEQDTQHASLGTNKIFPMLTNSLAKRMILAMTLVRNRRFKRFPRDEKTPVVSHLNNIISVVRIEQEHDNDSAAYDEDEMFEELIYGENSSASSPWAVTDAKTQLEQSDIELKLWQIENSCSEGYGLIWKNKDASGVRVGELVALQDPSDDSGKWQIGTIRWMETEDGKGLLAGVELLSPRALPIKIKEVKNRGISQKLPVDGLLLPRIEGLKDTAYLLLPDYMFRLNDKLKMKISNREEDIEITKIDEGKGAFAMCEYYTNVEEEVIESVDDTFNEIWGAL</sequence>
<dbReference type="EMBL" id="CACVAY010000037">
    <property type="protein sequence ID" value="CAA6808667.1"/>
    <property type="molecule type" value="Genomic_DNA"/>
</dbReference>
<gene>
    <name evidence="1" type="ORF">HELGO_WM12815</name>
</gene>
<reference evidence="1" key="1">
    <citation type="submission" date="2020-01" db="EMBL/GenBank/DDBJ databases">
        <authorList>
            <person name="Meier V. D."/>
            <person name="Meier V D."/>
        </authorList>
    </citation>
    <scope>NUCLEOTIDE SEQUENCE</scope>
    <source>
        <strain evidence="1">HLG_WM_MAG_07</strain>
    </source>
</reference>
<proteinExistence type="predicted"/>
<dbReference type="AlphaFoldDB" id="A0A6S6SF74"/>
<evidence type="ECO:0008006" key="2">
    <source>
        <dbReference type="Google" id="ProtNLM"/>
    </source>
</evidence>
<accession>A0A6S6SF74</accession>
<name>A0A6S6SF74_9GAMM</name>
<protein>
    <recommendedName>
        <fullName evidence="2">GTPase</fullName>
    </recommendedName>
</protein>
<organism evidence="1">
    <name type="scientific">uncultured Thiotrichaceae bacterium</name>
    <dbReference type="NCBI Taxonomy" id="298394"/>
    <lineage>
        <taxon>Bacteria</taxon>
        <taxon>Pseudomonadati</taxon>
        <taxon>Pseudomonadota</taxon>
        <taxon>Gammaproteobacteria</taxon>
        <taxon>Thiotrichales</taxon>
        <taxon>Thiotrichaceae</taxon>
        <taxon>environmental samples</taxon>
    </lineage>
</organism>
<evidence type="ECO:0000313" key="1">
    <source>
        <dbReference type="EMBL" id="CAA6808667.1"/>
    </source>
</evidence>